<feature type="compositionally biased region" description="Basic and acidic residues" evidence="1">
    <location>
        <begin position="199"/>
        <end position="209"/>
    </location>
</feature>
<protein>
    <submittedName>
        <fullName evidence="3">Zgc:153184</fullName>
    </submittedName>
</protein>
<dbReference type="GO" id="GO:0036010">
    <property type="term" value="P:protein localization to endosome"/>
    <property type="evidence" value="ECO:0000318"/>
    <property type="project" value="GO_Central"/>
</dbReference>
<dbReference type="HOGENOM" id="CLU_823761_0_0_1"/>
<feature type="region of interest" description="Disordered" evidence="1">
    <location>
        <begin position="28"/>
        <end position="86"/>
    </location>
</feature>
<feature type="compositionally biased region" description="Polar residues" evidence="1">
    <location>
        <begin position="268"/>
        <end position="278"/>
    </location>
</feature>
<reference evidence="4" key="1">
    <citation type="submission" date="2011-12" db="EMBL/GenBank/DDBJ databases">
        <title>The Draft Genome of Lepisosteus oculatus.</title>
        <authorList>
            <consortium name="The Broad Institute Genome Assembly &amp; Analysis Group"/>
            <consortium name="Computational R&amp;D Group"/>
            <consortium name="and Sequencing Platform"/>
            <person name="Di Palma F."/>
            <person name="Alfoldi J."/>
            <person name="Johnson J."/>
            <person name="Berlin A."/>
            <person name="Gnerre S."/>
            <person name="Jaffe D."/>
            <person name="MacCallum I."/>
            <person name="Young S."/>
            <person name="Walker B.J."/>
            <person name="Lander E.S."/>
            <person name="Lindblad-Toh K."/>
        </authorList>
    </citation>
    <scope>NUCLEOTIDE SEQUENCE [LARGE SCALE GENOMIC DNA]</scope>
</reference>
<dbReference type="STRING" id="7918.ENSLOCP00000011341"/>
<sequence>MEDRSASAMEAVEDKPVKTSVAELAGKFKGQVLPPPAGIQGTKPGRRRPPCSLPLHGNNLSLKKEPGHGEEEKAHPAKVKPKNSPLIEKLQANLALSPTALLPSPKSPGIKLHPSPFTSPPSTPHSPTVRSRSSEDEVPVSFEKPVEGTVLPSISKGRVRVSIKRRPPSRQHRKSASEEPTGKTPQESPQQNGEDDVFEVAKEPKDVPPKDAVGQIKTPEEGMEQDGSTAKDTQDKVDPEGKDALDKAQVICDAAQEAPDTKKASETVKGSGQDSAVETQAAEGAPEGLSEANPEQGSLSHSDNKVKGEEETQAQAKEEERQKDAGDEKETPKGTGE</sequence>
<dbReference type="AlphaFoldDB" id="W5MSI2"/>
<dbReference type="EMBL" id="AHAT01013875">
    <property type="status" value="NOT_ANNOTATED_CDS"/>
    <property type="molecule type" value="Genomic_DNA"/>
</dbReference>
<accession>W5MSI2</accession>
<dbReference type="Bgee" id="ENSLOCG00000009297">
    <property type="expression patterns" value="Expressed in heart and 13 other cell types or tissues"/>
</dbReference>
<evidence type="ECO:0000259" key="2">
    <source>
        <dbReference type="Pfam" id="PF15255"/>
    </source>
</evidence>
<proteinExistence type="predicted"/>
<dbReference type="Proteomes" id="UP000018468">
    <property type="component" value="Linkage group LG3"/>
</dbReference>
<reference evidence="3" key="2">
    <citation type="submission" date="2025-08" db="UniProtKB">
        <authorList>
            <consortium name="Ensembl"/>
        </authorList>
    </citation>
    <scope>IDENTIFICATION</scope>
</reference>
<dbReference type="GeneTree" id="ENSGT00940000153997"/>
<feature type="compositionally biased region" description="Polar residues" evidence="1">
    <location>
        <begin position="183"/>
        <end position="192"/>
    </location>
</feature>
<dbReference type="RefSeq" id="XP_015197526.1">
    <property type="nucleotide sequence ID" value="XM_015342040.2"/>
</dbReference>
<feature type="compositionally biased region" description="Basic and acidic residues" evidence="1">
    <location>
        <begin position="62"/>
        <end position="75"/>
    </location>
</feature>
<feature type="compositionally biased region" description="Basic and acidic residues" evidence="1">
    <location>
        <begin position="302"/>
        <end position="337"/>
    </location>
</feature>
<dbReference type="GO" id="GO:0005829">
    <property type="term" value="C:cytosol"/>
    <property type="evidence" value="ECO:0007669"/>
    <property type="project" value="GOC"/>
</dbReference>
<dbReference type="InParanoid" id="W5MSI2"/>
<name>W5MSI2_LEPOC</name>
<evidence type="ECO:0000256" key="1">
    <source>
        <dbReference type="SAM" id="MobiDB-lite"/>
    </source>
</evidence>
<dbReference type="Ensembl" id="ENSLOCT00000011357.1">
    <property type="protein sequence ID" value="ENSLOCP00000011341.1"/>
    <property type="gene ID" value="ENSLOCG00000009297.1"/>
</dbReference>
<dbReference type="GO" id="GO:0042147">
    <property type="term" value="P:retrograde transport, endosome to Golgi"/>
    <property type="evidence" value="ECO:0000318"/>
    <property type="project" value="GO_Central"/>
</dbReference>
<dbReference type="GO" id="GO:0005769">
    <property type="term" value="C:early endosome"/>
    <property type="evidence" value="ECO:0000318"/>
    <property type="project" value="GO_Central"/>
</dbReference>
<dbReference type="GO" id="GO:1905394">
    <property type="term" value="F:retromer complex binding"/>
    <property type="evidence" value="ECO:0000318"/>
    <property type="project" value="GO_Central"/>
</dbReference>
<dbReference type="OrthoDB" id="9450049at2759"/>
<dbReference type="GO" id="GO:0071203">
    <property type="term" value="C:WASH complex"/>
    <property type="evidence" value="ECO:0000318"/>
    <property type="project" value="GO_Central"/>
</dbReference>
<feature type="compositionally biased region" description="Basic and acidic residues" evidence="1">
    <location>
        <begin position="232"/>
        <end position="246"/>
    </location>
</feature>
<reference evidence="3" key="3">
    <citation type="submission" date="2025-09" db="UniProtKB">
        <authorList>
            <consortium name="Ensembl"/>
        </authorList>
    </citation>
    <scope>IDENTIFICATION</scope>
</reference>
<feature type="compositionally biased region" description="Low complexity" evidence="1">
    <location>
        <begin position="98"/>
        <end position="116"/>
    </location>
</feature>
<evidence type="ECO:0000313" key="3">
    <source>
        <dbReference type="Ensembl" id="ENSLOCP00000011341.1"/>
    </source>
</evidence>
<feature type="region of interest" description="Disordered" evidence="1">
    <location>
        <begin position="98"/>
        <end position="337"/>
    </location>
</feature>
<organism evidence="3 4">
    <name type="scientific">Lepisosteus oculatus</name>
    <name type="common">Spotted gar</name>
    <dbReference type="NCBI Taxonomy" id="7918"/>
    <lineage>
        <taxon>Eukaryota</taxon>
        <taxon>Metazoa</taxon>
        <taxon>Chordata</taxon>
        <taxon>Craniata</taxon>
        <taxon>Vertebrata</taxon>
        <taxon>Euteleostomi</taxon>
        <taxon>Actinopterygii</taxon>
        <taxon>Neopterygii</taxon>
        <taxon>Holostei</taxon>
        <taxon>Semionotiformes</taxon>
        <taxon>Lepisosteidae</taxon>
        <taxon>Lepisosteus</taxon>
    </lineage>
</organism>
<dbReference type="GeneID" id="102698811"/>
<dbReference type="EMBL" id="AHAT01013874">
    <property type="status" value="NOT_ANNOTATED_CDS"/>
    <property type="molecule type" value="Genomic_DNA"/>
</dbReference>
<dbReference type="Pfam" id="PF15255">
    <property type="entry name" value="CAP-ZIP_m"/>
    <property type="match status" value="1"/>
</dbReference>
<feature type="domain" description="FAM21/CAPZIP" evidence="2">
    <location>
        <begin position="76"/>
        <end position="191"/>
    </location>
</feature>
<dbReference type="GO" id="GO:1901981">
    <property type="term" value="F:phosphatidylinositol phosphate binding"/>
    <property type="evidence" value="ECO:0000318"/>
    <property type="project" value="GO_Central"/>
</dbReference>
<feature type="compositionally biased region" description="Basic residues" evidence="1">
    <location>
        <begin position="157"/>
        <end position="174"/>
    </location>
</feature>
<evidence type="ECO:0000313" key="4">
    <source>
        <dbReference type="Proteomes" id="UP000018468"/>
    </source>
</evidence>
<keyword evidence="4" id="KW-1185">Reference proteome</keyword>
<dbReference type="InterPro" id="IPR029341">
    <property type="entry name" value="FAM21/CAPZIP"/>
</dbReference>
<dbReference type="GO" id="GO:0051015">
    <property type="term" value="F:actin filament binding"/>
    <property type="evidence" value="ECO:0000318"/>
    <property type="project" value="GO_Central"/>
</dbReference>
<dbReference type="GO" id="GO:0003009">
    <property type="term" value="P:skeletal muscle contraction"/>
    <property type="evidence" value="ECO:0000318"/>
    <property type="project" value="GO_Central"/>
</dbReference>
<dbReference type="KEGG" id="loc:102698811"/>
<dbReference type="eggNOG" id="ENOG502SRPU">
    <property type="taxonomic scope" value="Eukaryota"/>
</dbReference>